<dbReference type="GO" id="GO:0015937">
    <property type="term" value="P:coenzyme A biosynthetic process"/>
    <property type="evidence" value="ECO:0007669"/>
    <property type="project" value="UniProtKB-UniRule"/>
</dbReference>
<evidence type="ECO:0000256" key="11">
    <source>
        <dbReference type="ARBA" id="ARBA00022840"/>
    </source>
</evidence>
<evidence type="ECO:0000256" key="3">
    <source>
        <dbReference type="ARBA" id="ARBA00005225"/>
    </source>
</evidence>
<protein>
    <recommendedName>
        <fullName evidence="6 14">Pantothenate kinase</fullName>
        <ecNumber evidence="5 14">2.7.1.33</ecNumber>
    </recommendedName>
    <alternativeName>
        <fullName evidence="13 14">Pantothenic acid kinase</fullName>
    </alternativeName>
</protein>
<name>A0A0R1VVP9_9LACO</name>
<comment type="caution">
    <text evidence="17">The sequence shown here is derived from an EMBL/GenBank/DDBJ whole genome shotgun (WGS) entry which is preliminary data.</text>
</comment>
<dbReference type="OrthoDB" id="1550976at2"/>
<dbReference type="PIRSF" id="PIRSF000545">
    <property type="entry name" value="Pantothenate_kin"/>
    <property type="match status" value="1"/>
</dbReference>
<evidence type="ECO:0000256" key="9">
    <source>
        <dbReference type="ARBA" id="ARBA00022741"/>
    </source>
</evidence>
<organism evidence="17 18">
    <name type="scientific">Lapidilactobacillus concavus DSM 17758</name>
    <dbReference type="NCBI Taxonomy" id="1423735"/>
    <lineage>
        <taxon>Bacteria</taxon>
        <taxon>Bacillati</taxon>
        <taxon>Bacillota</taxon>
        <taxon>Bacilli</taxon>
        <taxon>Lactobacillales</taxon>
        <taxon>Lactobacillaceae</taxon>
        <taxon>Lapidilactobacillus</taxon>
    </lineage>
</organism>
<dbReference type="HAMAP" id="MF_00215">
    <property type="entry name" value="Pantothen_kinase_1"/>
    <property type="match status" value="1"/>
</dbReference>
<evidence type="ECO:0000256" key="6">
    <source>
        <dbReference type="ARBA" id="ARBA00015080"/>
    </source>
</evidence>
<evidence type="ECO:0000256" key="8">
    <source>
        <dbReference type="ARBA" id="ARBA00022679"/>
    </source>
</evidence>
<dbReference type="RefSeq" id="WP_057824684.1">
    <property type="nucleotide sequence ID" value="NZ_AZFX01000050.1"/>
</dbReference>
<dbReference type="GO" id="GO:0004594">
    <property type="term" value="F:pantothenate kinase activity"/>
    <property type="evidence" value="ECO:0007669"/>
    <property type="project" value="UniProtKB-UniRule"/>
</dbReference>
<keyword evidence="18" id="KW-1185">Reference proteome</keyword>
<dbReference type="GO" id="GO:0005524">
    <property type="term" value="F:ATP binding"/>
    <property type="evidence" value="ECO:0007669"/>
    <property type="project" value="UniProtKB-UniRule"/>
</dbReference>
<evidence type="ECO:0000259" key="16">
    <source>
        <dbReference type="Pfam" id="PF00485"/>
    </source>
</evidence>
<dbReference type="EMBL" id="AZFX01000050">
    <property type="protein sequence ID" value="KRM09461.1"/>
    <property type="molecule type" value="Genomic_DNA"/>
</dbReference>
<evidence type="ECO:0000256" key="15">
    <source>
        <dbReference type="RuleBase" id="RU003530"/>
    </source>
</evidence>
<dbReference type="InterPro" id="IPR004566">
    <property type="entry name" value="PanK"/>
</dbReference>
<proteinExistence type="inferred from homology"/>
<keyword evidence="10 14" id="KW-0418">Kinase</keyword>
<dbReference type="Pfam" id="PF00485">
    <property type="entry name" value="PRK"/>
    <property type="match status" value="1"/>
</dbReference>
<keyword evidence="7 14" id="KW-0963">Cytoplasm</keyword>
<comment type="similarity">
    <text evidence="4 14 15">Belongs to the prokaryotic pantothenate kinase family.</text>
</comment>
<keyword evidence="12 14" id="KW-0173">Coenzyme A biosynthesis</keyword>
<dbReference type="CDD" id="cd02025">
    <property type="entry name" value="PanK"/>
    <property type="match status" value="1"/>
</dbReference>
<dbReference type="NCBIfam" id="TIGR00554">
    <property type="entry name" value="panK_bact"/>
    <property type="match status" value="1"/>
</dbReference>
<feature type="binding site" evidence="14">
    <location>
        <begin position="91"/>
        <end position="98"/>
    </location>
    <ligand>
        <name>ATP</name>
        <dbReference type="ChEBI" id="CHEBI:30616"/>
    </ligand>
</feature>
<evidence type="ECO:0000256" key="4">
    <source>
        <dbReference type="ARBA" id="ARBA00006087"/>
    </source>
</evidence>
<comment type="pathway">
    <text evidence="3 14 15">Cofactor biosynthesis; coenzyme A biosynthesis; CoA from (R)-pantothenate: step 1/5.</text>
</comment>
<comment type="catalytic activity">
    <reaction evidence="1 14 15">
        <text>(R)-pantothenate + ATP = (R)-4'-phosphopantothenate + ADP + H(+)</text>
        <dbReference type="Rhea" id="RHEA:16373"/>
        <dbReference type="ChEBI" id="CHEBI:10986"/>
        <dbReference type="ChEBI" id="CHEBI:15378"/>
        <dbReference type="ChEBI" id="CHEBI:29032"/>
        <dbReference type="ChEBI" id="CHEBI:30616"/>
        <dbReference type="ChEBI" id="CHEBI:456216"/>
        <dbReference type="EC" id="2.7.1.33"/>
    </reaction>
</comment>
<dbReference type="Proteomes" id="UP000051315">
    <property type="component" value="Unassembled WGS sequence"/>
</dbReference>
<keyword evidence="11 14" id="KW-0067">ATP-binding</keyword>
<dbReference type="EC" id="2.7.1.33" evidence="5 14"/>
<dbReference type="STRING" id="1423735.FC15_GL001676"/>
<reference evidence="17 18" key="1">
    <citation type="journal article" date="2015" name="Genome Announc.">
        <title>Expanding the biotechnology potential of lactobacilli through comparative genomics of 213 strains and associated genera.</title>
        <authorList>
            <person name="Sun Z."/>
            <person name="Harris H.M."/>
            <person name="McCann A."/>
            <person name="Guo C."/>
            <person name="Argimon S."/>
            <person name="Zhang W."/>
            <person name="Yang X."/>
            <person name="Jeffery I.B."/>
            <person name="Cooney J.C."/>
            <person name="Kagawa T.F."/>
            <person name="Liu W."/>
            <person name="Song Y."/>
            <person name="Salvetti E."/>
            <person name="Wrobel A."/>
            <person name="Rasinkangas P."/>
            <person name="Parkhill J."/>
            <person name="Rea M.C."/>
            <person name="O'Sullivan O."/>
            <person name="Ritari J."/>
            <person name="Douillard F.P."/>
            <person name="Paul Ross R."/>
            <person name="Yang R."/>
            <person name="Briner A.E."/>
            <person name="Felis G.E."/>
            <person name="de Vos W.M."/>
            <person name="Barrangou R."/>
            <person name="Klaenhammer T.R."/>
            <person name="Caufield P.W."/>
            <person name="Cui Y."/>
            <person name="Zhang H."/>
            <person name="O'Toole P.W."/>
        </authorList>
    </citation>
    <scope>NUCLEOTIDE SEQUENCE [LARGE SCALE GENOMIC DNA]</scope>
    <source>
        <strain evidence="17 18">DSM 17758</strain>
    </source>
</reference>
<evidence type="ECO:0000256" key="2">
    <source>
        <dbReference type="ARBA" id="ARBA00004496"/>
    </source>
</evidence>
<dbReference type="SUPFAM" id="SSF52540">
    <property type="entry name" value="P-loop containing nucleoside triphosphate hydrolases"/>
    <property type="match status" value="1"/>
</dbReference>
<dbReference type="InterPro" id="IPR006083">
    <property type="entry name" value="PRK/URK"/>
</dbReference>
<evidence type="ECO:0000256" key="13">
    <source>
        <dbReference type="ARBA" id="ARBA00032866"/>
    </source>
</evidence>
<evidence type="ECO:0000256" key="1">
    <source>
        <dbReference type="ARBA" id="ARBA00001206"/>
    </source>
</evidence>
<dbReference type="Gene3D" id="3.40.50.300">
    <property type="entry name" value="P-loop containing nucleotide triphosphate hydrolases"/>
    <property type="match status" value="1"/>
</dbReference>
<feature type="domain" description="Phosphoribulokinase/uridine kinase" evidence="16">
    <location>
        <begin position="86"/>
        <end position="234"/>
    </location>
</feature>
<evidence type="ECO:0000256" key="12">
    <source>
        <dbReference type="ARBA" id="ARBA00022993"/>
    </source>
</evidence>
<evidence type="ECO:0000313" key="17">
    <source>
        <dbReference type="EMBL" id="KRM09461.1"/>
    </source>
</evidence>
<evidence type="ECO:0000256" key="14">
    <source>
        <dbReference type="HAMAP-Rule" id="MF_00215"/>
    </source>
</evidence>
<dbReference type="PATRIC" id="fig|1423735.3.peg.1740"/>
<accession>A0A0R1VVP9</accession>
<keyword evidence="8 14" id="KW-0808">Transferase</keyword>
<keyword evidence="9 14" id="KW-0547">Nucleotide-binding</keyword>
<gene>
    <name evidence="14" type="primary">coaA</name>
    <name evidence="17" type="ORF">FC15_GL001676</name>
</gene>
<evidence type="ECO:0000256" key="7">
    <source>
        <dbReference type="ARBA" id="ARBA00022490"/>
    </source>
</evidence>
<dbReference type="GO" id="GO:0005737">
    <property type="term" value="C:cytoplasm"/>
    <property type="evidence" value="ECO:0007669"/>
    <property type="project" value="UniProtKB-SubCell"/>
</dbReference>
<dbReference type="AlphaFoldDB" id="A0A0R1VVP9"/>
<evidence type="ECO:0000313" key="18">
    <source>
        <dbReference type="Proteomes" id="UP000051315"/>
    </source>
</evidence>
<dbReference type="UniPathway" id="UPA00241">
    <property type="reaction ID" value="UER00352"/>
</dbReference>
<evidence type="ECO:0000256" key="5">
    <source>
        <dbReference type="ARBA" id="ARBA00012102"/>
    </source>
</evidence>
<comment type="subcellular location">
    <subcellularLocation>
        <location evidence="2 14 15">Cytoplasm</location>
    </subcellularLocation>
</comment>
<sequence length="308" mass="36105">MKLPDNYNYFTRQEWATFHGRNQLNTVTADELAQISALNDRINLEDVQEIYVPLRHLIHVYLRRYRQLVDDKADFMGKRAQKMPFLIGISGSVAVGKSTTARLLQLLLSRAFTNHKVQLITTDGFLYPNAELQKRGLLKRKGFPESYDMESLLRFLDRVKSGERQVHAPRYSHQVYDVIKNGYDLIDQPDILIVEGINVLQLPTNQQLYVSDYFDFSIYVDAQPDLIEQWYLDRFKVLLDTAFTDPDNYYYQYAIGNRDAALEMADQVWREVNLKNLNEFILPTRNRADLILHKTDCHLIDMVGLRKY</sequence>
<dbReference type="InterPro" id="IPR027417">
    <property type="entry name" value="P-loop_NTPase"/>
</dbReference>
<evidence type="ECO:0000256" key="10">
    <source>
        <dbReference type="ARBA" id="ARBA00022777"/>
    </source>
</evidence>
<dbReference type="PANTHER" id="PTHR10285">
    <property type="entry name" value="URIDINE KINASE"/>
    <property type="match status" value="1"/>
</dbReference>